<evidence type="ECO:0000256" key="8">
    <source>
        <dbReference type="HAMAP-Rule" id="MF_01416"/>
    </source>
</evidence>
<name>A0A255YVZ0_9PROT</name>
<evidence type="ECO:0000313" key="10">
    <source>
        <dbReference type="Proteomes" id="UP000216998"/>
    </source>
</evidence>
<dbReference type="NCBIfam" id="NF004406">
    <property type="entry name" value="PRK05758.3-2"/>
    <property type="match status" value="1"/>
</dbReference>
<evidence type="ECO:0000256" key="3">
    <source>
        <dbReference type="ARBA" id="ARBA00022781"/>
    </source>
</evidence>
<dbReference type="InterPro" id="IPR026015">
    <property type="entry name" value="ATP_synth_OSCP/delta_N_sf"/>
</dbReference>
<gene>
    <name evidence="8" type="primary">atpH</name>
    <name evidence="9" type="ORF">CHU95_13165</name>
</gene>
<keyword evidence="5 8" id="KW-0472">Membrane</keyword>
<dbReference type="OrthoDB" id="9796185at2"/>
<dbReference type="GO" id="GO:0045259">
    <property type="term" value="C:proton-transporting ATP synthase complex"/>
    <property type="evidence" value="ECO:0007669"/>
    <property type="project" value="UniProtKB-KW"/>
</dbReference>
<evidence type="ECO:0000256" key="5">
    <source>
        <dbReference type="ARBA" id="ARBA00023136"/>
    </source>
</evidence>
<dbReference type="EMBL" id="NOXU01000030">
    <property type="protein sequence ID" value="OYQ33372.1"/>
    <property type="molecule type" value="Genomic_DNA"/>
</dbReference>
<evidence type="ECO:0000256" key="4">
    <source>
        <dbReference type="ARBA" id="ARBA00023065"/>
    </source>
</evidence>
<evidence type="ECO:0000256" key="6">
    <source>
        <dbReference type="ARBA" id="ARBA00023196"/>
    </source>
</evidence>
<comment type="function">
    <text evidence="8">This protein is part of the stalk that links CF(0) to CF(1). It either transmits conformational changes from CF(0) to CF(1) or is implicated in proton conduction.</text>
</comment>
<dbReference type="AlphaFoldDB" id="A0A255YVZ0"/>
<dbReference type="Pfam" id="PF00213">
    <property type="entry name" value="OSCP"/>
    <property type="match status" value="1"/>
</dbReference>
<evidence type="ECO:0000313" key="9">
    <source>
        <dbReference type="EMBL" id="OYQ33372.1"/>
    </source>
</evidence>
<keyword evidence="6 8" id="KW-0139">CF(1)</keyword>
<organism evidence="9 10">
    <name type="scientific">Niveispirillum lacus</name>
    <dbReference type="NCBI Taxonomy" id="1981099"/>
    <lineage>
        <taxon>Bacteria</taxon>
        <taxon>Pseudomonadati</taxon>
        <taxon>Pseudomonadota</taxon>
        <taxon>Alphaproteobacteria</taxon>
        <taxon>Rhodospirillales</taxon>
        <taxon>Azospirillaceae</taxon>
        <taxon>Niveispirillum</taxon>
    </lineage>
</organism>
<dbReference type="PROSITE" id="PS00389">
    <property type="entry name" value="ATPASE_DELTA"/>
    <property type="match status" value="1"/>
</dbReference>
<evidence type="ECO:0000256" key="2">
    <source>
        <dbReference type="ARBA" id="ARBA00022448"/>
    </source>
</evidence>
<dbReference type="InterPro" id="IPR000711">
    <property type="entry name" value="ATPase_OSCP/dsu"/>
</dbReference>
<reference evidence="9 10" key="1">
    <citation type="submission" date="2017-07" db="EMBL/GenBank/DDBJ databases">
        <title>Niveispirillum cyanobacteriorum sp. nov., isolated from cyanobacterial aggregates in a eutrophic lake.</title>
        <authorList>
            <person name="Cai H."/>
        </authorList>
    </citation>
    <scope>NUCLEOTIDE SEQUENCE [LARGE SCALE GENOMIC DNA]</scope>
    <source>
        <strain evidence="10">TH1-14</strain>
    </source>
</reference>
<keyword evidence="4 8" id="KW-0406">Ion transport</keyword>
<dbReference type="RefSeq" id="WP_094456812.1">
    <property type="nucleotide sequence ID" value="NZ_NOXU01000030.1"/>
</dbReference>
<comment type="similarity">
    <text evidence="8">Belongs to the ATPase delta chain family.</text>
</comment>
<keyword evidence="10" id="KW-1185">Reference proteome</keyword>
<proteinExistence type="inferred from homology"/>
<dbReference type="PANTHER" id="PTHR11910">
    <property type="entry name" value="ATP SYNTHASE DELTA CHAIN"/>
    <property type="match status" value="1"/>
</dbReference>
<protein>
    <recommendedName>
        <fullName evidence="8">ATP synthase subunit delta</fullName>
    </recommendedName>
    <alternativeName>
        <fullName evidence="8">ATP synthase F(1) sector subunit delta</fullName>
    </alternativeName>
    <alternativeName>
        <fullName evidence="8">F-type ATPase subunit delta</fullName>
        <shortName evidence="8">F-ATPase subunit delta</shortName>
    </alternativeName>
</protein>
<comment type="caution">
    <text evidence="9">The sequence shown here is derived from an EMBL/GenBank/DDBJ whole genome shotgun (WGS) entry which is preliminary data.</text>
</comment>
<accession>A0A255YVZ0</accession>
<keyword evidence="2 8" id="KW-0813">Transport</keyword>
<comment type="function">
    <text evidence="8">F(1)F(0) ATP synthase produces ATP from ADP in the presence of a proton or sodium gradient. F-type ATPases consist of two structural domains, F(1) containing the extramembraneous catalytic core and F(0) containing the membrane proton channel, linked together by a central stalk and a peripheral stalk. During catalysis, ATP synthesis in the catalytic domain of F(1) is coupled via a rotary mechanism of the central stalk subunits to proton translocation.</text>
</comment>
<dbReference type="NCBIfam" id="TIGR01145">
    <property type="entry name" value="ATP_synt_delta"/>
    <property type="match status" value="1"/>
</dbReference>
<keyword evidence="3 8" id="KW-0375">Hydrogen ion transport</keyword>
<dbReference type="Gene3D" id="1.10.520.20">
    <property type="entry name" value="N-terminal domain of the delta subunit of the F1F0-ATP synthase"/>
    <property type="match status" value="1"/>
</dbReference>
<comment type="subcellular location">
    <subcellularLocation>
        <location evidence="8">Cell membrane</location>
        <topology evidence="8">Peripheral membrane protein</topology>
    </subcellularLocation>
    <subcellularLocation>
        <location evidence="1">Membrane</location>
    </subcellularLocation>
</comment>
<dbReference type="Proteomes" id="UP000216998">
    <property type="component" value="Unassembled WGS sequence"/>
</dbReference>
<dbReference type="GO" id="GO:0005886">
    <property type="term" value="C:plasma membrane"/>
    <property type="evidence" value="ECO:0007669"/>
    <property type="project" value="UniProtKB-SubCell"/>
</dbReference>
<sequence>MATEGTGVSELASRYASALFDLADGQQALDQTAQDLTSIKALLAESADLRRLIGSPLLARNDQERAMEAVLSAAGIGELVRKFVGLVARNRRLFALPGMIDGYLAELARRRGESTARVTVARPLTDVQWTALAAALNKGEGSNVKLDVWVDPSLIGGMIVKIGSRMVDSSVRTKLNKLKLAMKGVG</sequence>
<keyword evidence="7 8" id="KW-0066">ATP synthesis</keyword>
<dbReference type="SUPFAM" id="SSF47928">
    <property type="entry name" value="N-terminal domain of the delta subunit of the F1F0-ATP synthase"/>
    <property type="match status" value="1"/>
</dbReference>
<dbReference type="GO" id="GO:0046933">
    <property type="term" value="F:proton-transporting ATP synthase activity, rotational mechanism"/>
    <property type="evidence" value="ECO:0007669"/>
    <property type="project" value="UniProtKB-UniRule"/>
</dbReference>
<keyword evidence="8" id="KW-1003">Cell membrane</keyword>
<evidence type="ECO:0000256" key="7">
    <source>
        <dbReference type="ARBA" id="ARBA00023310"/>
    </source>
</evidence>
<evidence type="ECO:0000256" key="1">
    <source>
        <dbReference type="ARBA" id="ARBA00004370"/>
    </source>
</evidence>
<dbReference type="HAMAP" id="MF_01416">
    <property type="entry name" value="ATP_synth_delta_bact"/>
    <property type="match status" value="1"/>
</dbReference>
<dbReference type="PRINTS" id="PR00125">
    <property type="entry name" value="ATPASEDELTA"/>
</dbReference>
<dbReference type="InterPro" id="IPR020781">
    <property type="entry name" value="ATPase_OSCP/d_CS"/>
</dbReference>